<reference evidence="1" key="1">
    <citation type="submission" date="2020-09" db="EMBL/GenBank/DDBJ databases">
        <authorList>
            <person name="Kim M.K."/>
        </authorList>
    </citation>
    <scope>NUCLEOTIDE SEQUENCE</scope>
    <source>
        <strain evidence="1">BT704</strain>
    </source>
</reference>
<sequence length="503" mass="55378">MAHWLLMFRGGNGSRIEYSIPGIKSWSTNPNFTVPLWIRTDANNDPLILFARQSGVIVSYVFDSRSFCPEEPALLSLLTPTYNCVSGALTFNINGGNGSSTIEYMISGVTSWSKKSIVTVPVRFRANRDLLLLARQSGVTSSYVFELQDFCTGTTTSNSLTLLEPDYICITGGLTVHVSGGNGGLMEYSIPGVRSWSKNPNFTVPAGIRNDPNTQPLLLFVRQSGDIVSAVFDFREFCMPDQFQMLAPNYICQTGRLTVYTTAGIGSKIEYMLPGVRGYSTNPIFTISAAIRNNPASQPLVLFARQNGVEVSALFDFREFCRIGTFTVVAPVYNCTSGKLTMKTSGGNGTLMEYSIPGVRSWSKNPNFTVPAGIRNDRNSQQLNLLARQGGVLANYVFNFRAFCGSTARQGVEDATEPLEDLQLRVLGNPVKNEAVVEIRGAVGQFLTIRLFDQVGRLVTMQSIRQAEEIERVRFDVSRQQAGVLILHVMTARQAKAVRLIKL</sequence>
<name>A0A927B410_9BACT</name>
<dbReference type="EMBL" id="JACXAA010000007">
    <property type="protein sequence ID" value="MBD2755225.1"/>
    <property type="molecule type" value="Genomic_DNA"/>
</dbReference>
<protein>
    <submittedName>
        <fullName evidence="1">T9SS type A sorting domain-containing protein</fullName>
    </submittedName>
</protein>
<evidence type="ECO:0000313" key="2">
    <source>
        <dbReference type="Proteomes" id="UP000653797"/>
    </source>
</evidence>
<comment type="caution">
    <text evidence="1">The sequence shown here is derived from an EMBL/GenBank/DDBJ whole genome shotgun (WGS) entry which is preliminary data.</text>
</comment>
<dbReference type="SUPFAM" id="SSF89372">
    <property type="entry name" value="Fucose-specific lectin"/>
    <property type="match status" value="1"/>
</dbReference>
<dbReference type="RefSeq" id="WP_191040835.1">
    <property type="nucleotide sequence ID" value="NZ_JACXAA010000007.1"/>
</dbReference>
<proteinExistence type="predicted"/>
<evidence type="ECO:0000313" key="1">
    <source>
        <dbReference type="EMBL" id="MBD2755225.1"/>
    </source>
</evidence>
<keyword evidence="2" id="KW-1185">Reference proteome</keyword>
<organism evidence="1 2">
    <name type="scientific">Spirosoma validum</name>
    <dbReference type="NCBI Taxonomy" id="2771355"/>
    <lineage>
        <taxon>Bacteria</taxon>
        <taxon>Pseudomonadati</taxon>
        <taxon>Bacteroidota</taxon>
        <taxon>Cytophagia</taxon>
        <taxon>Cytophagales</taxon>
        <taxon>Cytophagaceae</taxon>
        <taxon>Spirosoma</taxon>
    </lineage>
</organism>
<accession>A0A927B410</accession>
<dbReference type="Proteomes" id="UP000653797">
    <property type="component" value="Unassembled WGS sequence"/>
</dbReference>
<dbReference type="AlphaFoldDB" id="A0A927B410"/>
<gene>
    <name evidence="1" type="ORF">IC230_20155</name>
</gene>